<dbReference type="FunCoup" id="A0A448YJH0">
    <property type="interactions" value="1569"/>
</dbReference>
<dbReference type="GO" id="GO:0106026">
    <property type="term" value="F:Gly-tRNA(Ala) deacylase activity"/>
    <property type="evidence" value="ECO:0007669"/>
    <property type="project" value="RHEA"/>
</dbReference>
<comment type="catalytic activity">
    <reaction evidence="5">
        <text>a D-aminoacyl-tRNA + H2O = a tRNA + a D-alpha-amino acid + H(+)</text>
        <dbReference type="Rhea" id="RHEA:13953"/>
        <dbReference type="Rhea" id="RHEA-COMP:10123"/>
        <dbReference type="Rhea" id="RHEA-COMP:10124"/>
        <dbReference type="ChEBI" id="CHEBI:15377"/>
        <dbReference type="ChEBI" id="CHEBI:15378"/>
        <dbReference type="ChEBI" id="CHEBI:59871"/>
        <dbReference type="ChEBI" id="CHEBI:78442"/>
        <dbReference type="ChEBI" id="CHEBI:79333"/>
        <dbReference type="EC" id="3.1.1.96"/>
    </reaction>
</comment>
<keyword evidence="6" id="KW-0694">RNA-binding</keyword>
<dbReference type="STRING" id="13370.A0A448YJH0"/>
<evidence type="ECO:0000256" key="2">
    <source>
        <dbReference type="ARBA" id="ARBA00013056"/>
    </source>
</evidence>
<sequence>MKVVIQKVREASVTVENKIISKIRQGLVLLVGISTEDSEEDISKMANKVLKLRLFEDIKEDAGTKTKWIGKPWAKSIIDVGGEILSVSQFTLYASIKKGTKPDFHKAQKGELAKELYESFLQELRKVLGDEKVKDGEFGAMMDVSMVNEGPVTIVWDTKDSK</sequence>
<dbReference type="Proteomes" id="UP000290900">
    <property type="component" value="Unassembled WGS sequence"/>
</dbReference>
<dbReference type="GO" id="GO:0005737">
    <property type="term" value="C:cytoplasm"/>
    <property type="evidence" value="ECO:0007669"/>
    <property type="project" value="UniProtKB-SubCell"/>
</dbReference>
<gene>
    <name evidence="7" type="ORF">BRENAR_LOCUS1771</name>
</gene>
<keyword evidence="8" id="KW-1185">Reference proteome</keyword>
<dbReference type="AlphaFoldDB" id="A0A448YJH0"/>
<comment type="subcellular location">
    <subcellularLocation>
        <location evidence="6">Cytoplasm</location>
    </subcellularLocation>
</comment>
<accession>A0A448YJH0</accession>
<evidence type="ECO:0000256" key="5">
    <source>
        <dbReference type="ARBA" id="ARBA00048018"/>
    </source>
</evidence>
<dbReference type="GO" id="GO:0000049">
    <property type="term" value="F:tRNA binding"/>
    <property type="evidence" value="ECO:0007669"/>
    <property type="project" value="UniProtKB-KW"/>
</dbReference>
<name>A0A448YJH0_BRENA</name>
<organism evidence="7 8">
    <name type="scientific">Brettanomyces naardenensis</name>
    <name type="common">Yeast</name>
    <dbReference type="NCBI Taxonomy" id="13370"/>
    <lineage>
        <taxon>Eukaryota</taxon>
        <taxon>Fungi</taxon>
        <taxon>Dikarya</taxon>
        <taxon>Ascomycota</taxon>
        <taxon>Saccharomycotina</taxon>
        <taxon>Pichiomycetes</taxon>
        <taxon>Pichiales</taxon>
        <taxon>Pichiaceae</taxon>
        <taxon>Brettanomyces</taxon>
    </lineage>
</organism>
<comment type="catalytic activity">
    <reaction evidence="4">
        <text>glycyl-tRNA(Ala) + H2O = tRNA(Ala) + glycine + H(+)</text>
        <dbReference type="Rhea" id="RHEA:53744"/>
        <dbReference type="Rhea" id="RHEA-COMP:9657"/>
        <dbReference type="Rhea" id="RHEA-COMP:13640"/>
        <dbReference type="ChEBI" id="CHEBI:15377"/>
        <dbReference type="ChEBI" id="CHEBI:15378"/>
        <dbReference type="ChEBI" id="CHEBI:57305"/>
        <dbReference type="ChEBI" id="CHEBI:78442"/>
        <dbReference type="ChEBI" id="CHEBI:78522"/>
        <dbReference type="EC" id="3.1.1.96"/>
    </reaction>
</comment>
<dbReference type="PANTHER" id="PTHR10472:SF5">
    <property type="entry name" value="D-AMINOACYL-TRNA DEACYLASE 1"/>
    <property type="match status" value="1"/>
</dbReference>
<evidence type="ECO:0000256" key="1">
    <source>
        <dbReference type="ARBA" id="ARBA00009673"/>
    </source>
</evidence>
<dbReference type="NCBIfam" id="TIGR00256">
    <property type="entry name" value="D-aminoacyl-tRNA deacylase"/>
    <property type="match status" value="1"/>
</dbReference>
<dbReference type="Pfam" id="PF02580">
    <property type="entry name" value="Tyr_Deacylase"/>
    <property type="match status" value="1"/>
</dbReference>
<keyword evidence="6" id="KW-0820">tRNA-binding</keyword>
<dbReference type="HAMAP" id="MF_00518">
    <property type="entry name" value="Deacylase_Dtd"/>
    <property type="match status" value="1"/>
</dbReference>
<proteinExistence type="inferred from homology"/>
<dbReference type="EMBL" id="CAACVR010000009">
    <property type="protein sequence ID" value="VEU21036.1"/>
    <property type="molecule type" value="Genomic_DNA"/>
</dbReference>
<keyword evidence="6" id="KW-0378">Hydrolase</keyword>
<keyword evidence="6" id="KW-0963">Cytoplasm</keyword>
<reference evidence="7 8" key="1">
    <citation type="submission" date="2018-12" db="EMBL/GenBank/DDBJ databases">
        <authorList>
            <person name="Tiukova I."/>
            <person name="Dainat J."/>
        </authorList>
    </citation>
    <scope>NUCLEOTIDE SEQUENCE [LARGE SCALE GENOMIC DNA]</scope>
</reference>
<evidence type="ECO:0000256" key="4">
    <source>
        <dbReference type="ARBA" id="ARBA00047676"/>
    </source>
</evidence>
<dbReference type="FunFam" id="3.50.80.10:FF:000001">
    <property type="entry name" value="D-aminoacyl-tRNA deacylase"/>
    <property type="match status" value="1"/>
</dbReference>
<evidence type="ECO:0000313" key="8">
    <source>
        <dbReference type="Proteomes" id="UP000290900"/>
    </source>
</evidence>
<dbReference type="InterPro" id="IPR023509">
    <property type="entry name" value="DTD-like_sf"/>
</dbReference>
<dbReference type="PANTHER" id="PTHR10472">
    <property type="entry name" value="D-TYROSYL-TRNA TYR DEACYLASE"/>
    <property type="match status" value="1"/>
</dbReference>
<evidence type="ECO:0000256" key="6">
    <source>
        <dbReference type="RuleBase" id="RU003470"/>
    </source>
</evidence>
<evidence type="ECO:0000313" key="7">
    <source>
        <dbReference type="EMBL" id="VEU21036.1"/>
    </source>
</evidence>
<comment type="similarity">
    <text evidence="1 6">Belongs to the DTD family.</text>
</comment>
<dbReference type="EC" id="3.1.1.96" evidence="2 6"/>
<evidence type="ECO:0000256" key="3">
    <source>
        <dbReference type="ARBA" id="ARBA00020007"/>
    </source>
</evidence>
<dbReference type="SUPFAM" id="SSF69500">
    <property type="entry name" value="DTD-like"/>
    <property type="match status" value="1"/>
</dbReference>
<dbReference type="Gene3D" id="3.50.80.10">
    <property type="entry name" value="D-tyrosyl-tRNA(Tyr) deacylase"/>
    <property type="match status" value="1"/>
</dbReference>
<protein>
    <recommendedName>
        <fullName evidence="3 6">D-aminoacyl-tRNA deacylase</fullName>
        <ecNumber evidence="2 6">3.1.1.96</ecNumber>
    </recommendedName>
</protein>
<dbReference type="InParanoid" id="A0A448YJH0"/>
<dbReference type="InterPro" id="IPR003732">
    <property type="entry name" value="Daa-tRNA_deacyls_DTD"/>
</dbReference>
<dbReference type="OrthoDB" id="275783at2759"/>
<dbReference type="GO" id="GO:0051500">
    <property type="term" value="F:D-tyrosyl-tRNA(Tyr) deacylase activity"/>
    <property type="evidence" value="ECO:0007669"/>
    <property type="project" value="TreeGrafter"/>
</dbReference>